<evidence type="ECO:0008006" key="5">
    <source>
        <dbReference type="Google" id="ProtNLM"/>
    </source>
</evidence>
<dbReference type="GeneID" id="98142113"/>
<dbReference type="EMBL" id="JBFXLQ010000007">
    <property type="protein sequence ID" value="KAL2870057.1"/>
    <property type="molecule type" value="Genomic_DNA"/>
</dbReference>
<name>A0ABR4M2R5_9EURO</name>
<evidence type="ECO:0000313" key="4">
    <source>
        <dbReference type="Proteomes" id="UP001610432"/>
    </source>
</evidence>
<organism evidence="3 4">
    <name type="scientific">Aspergillus lucknowensis</name>
    <dbReference type="NCBI Taxonomy" id="176173"/>
    <lineage>
        <taxon>Eukaryota</taxon>
        <taxon>Fungi</taxon>
        <taxon>Dikarya</taxon>
        <taxon>Ascomycota</taxon>
        <taxon>Pezizomycotina</taxon>
        <taxon>Eurotiomycetes</taxon>
        <taxon>Eurotiomycetidae</taxon>
        <taxon>Eurotiales</taxon>
        <taxon>Aspergillaceae</taxon>
        <taxon>Aspergillus</taxon>
        <taxon>Aspergillus subgen. Nidulantes</taxon>
    </lineage>
</organism>
<proteinExistence type="predicted"/>
<feature type="region of interest" description="Disordered" evidence="1">
    <location>
        <begin position="50"/>
        <end position="100"/>
    </location>
</feature>
<keyword evidence="2" id="KW-0732">Signal</keyword>
<feature type="signal peptide" evidence="2">
    <location>
        <begin position="1"/>
        <end position="26"/>
    </location>
</feature>
<evidence type="ECO:0000313" key="3">
    <source>
        <dbReference type="EMBL" id="KAL2870057.1"/>
    </source>
</evidence>
<feature type="chain" id="PRO_5046817411" description="Secreted protein" evidence="2">
    <location>
        <begin position="27"/>
        <end position="100"/>
    </location>
</feature>
<comment type="caution">
    <text evidence="3">The sequence shown here is derived from an EMBL/GenBank/DDBJ whole genome shotgun (WGS) entry which is preliminary data.</text>
</comment>
<protein>
    <recommendedName>
        <fullName evidence="5">Secreted protein</fullName>
    </recommendedName>
</protein>
<gene>
    <name evidence="3" type="ORF">BJX67DRAFT_304731</name>
</gene>
<evidence type="ECO:0000256" key="1">
    <source>
        <dbReference type="SAM" id="MobiDB-lite"/>
    </source>
</evidence>
<dbReference type="Proteomes" id="UP001610432">
    <property type="component" value="Unassembled WGS sequence"/>
</dbReference>
<evidence type="ECO:0000256" key="2">
    <source>
        <dbReference type="SAM" id="SignalP"/>
    </source>
</evidence>
<sequence length="100" mass="11330">MPAMFPAASITLYVITTIVYTQGVESIIVQEPGAPISPFKQRYTRHQQHGYQTLGRYSRKSPQGKPALKEYNPVRGFNPINSHTTETETFDFPGERAISW</sequence>
<accession>A0ABR4M2R5</accession>
<reference evidence="3 4" key="1">
    <citation type="submission" date="2024-07" db="EMBL/GenBank/DDBJ databases">
        <title>Section-level genome sequencing and comparative genomics of Aspergillus sections Usti and Cavernicolus.</title>
        <authorList>
            <consortium name="Lawrence Berkeley National Laboratory"/>
            <person name="Nybo J.L."/>
            <person name="Vesth T.C."/>
            <person name="Theobald S."/>
            <person name="Frisvad J.C."/>
            <person name="Larsen T.O."/>
            <person name="Kjaerboelling I."/>
            <person name="Rothschild-Mancinelli K."/>
            <person name="Lyhne E.K."/>
            <person name="Kogle M.E."/>
            <person name="Barry K."/>
            <person name="Clum A."/>
            <person name="Na H."/>
            <person name="Ledsgaard L."/>
            <person name="Lin J."/>
            <person name="Lipzen A."/>
            <person name="Kuo A."/>
            <person name="Riley R."/>
            <person name="Mondo S."/>
            <person name="Labutti K."/>
            <person name="Haridas S."/>
            <person name="Pangalinan J."/>
            <person name="Salamov A.A."/>
            <person name="Simmons B.A."/>
            <person name="Magnuson J.K."/>
            <person name="Chen J."/>
            <person name="Drula E."/>
            <person name="Henrissat B."/>
            <person name="Wiebenga A."/>
            <person name="Lubbers R.J."/>
            <person name="Gomes A.C."/>
            <person name="Macurrencykelacurrency M.R."/>
            <person name="Stajich J."/>
            <person name="Grigoriev I.V."/>
            <person name="Mortensen U.H."/>
            <person name="De Vries R.P."/>
            <person name="Baker S.E."/>
            <person name="Andersen M.R."/>
        </authorList>
    </citation>
    <scope>NUCLEOTIDE SEQUENCE [LARGE SCALE GENOMIC DNA]</scope>
    <source>
        <strain evidence="3 4">CBS 449.75</strain>
    </source>
</reference>
<keyword evidence="4" id="KW-1185">Reference proteome</keyword>
<dbReference type="RefSeq" id="XP_070889036.1">
    <property type="nucleotide sequence ID" value="XM_071027041.1"/>
</dbReference>